<dbReference type="Gene3D" id="2.60.120.260">
    <property type="entry name" value="Galactose-binding domain-like"/>
    <property type="match status" value="1"/>
</dbReference>
<dbReference type="Proteomes" id="UP000004095">
    <property type="component" value="Unassembled WGS sequence"/>
</dbReference>
<accession>A1ZED1</accession>
<dbReference type="eggNOG" id="COG3291">
    <property type="taxonomic scope" value="Bacteria"/>
</dbReference>
<reference evidence="1 2" key="1">
    <citation type="submission" date="2007-01" db="EMBL/GenBank/DDBJ databases">
        <authorList>
            <person name="Haygood M."/>
            <person name="Podell S."/>
            <person name="Anderson C."/>
            <person name="Hopkinson B."/>
            <person name="Roe K."/>
            <person name="Barbeau K."/>
            <person name="Gaasterland T."/>
            <person name="Ferriera S."/>
            <person name="Johnson J."/>
            <person name="Kravitz S."/>
            <person name="Beeson K."/>
            <person name="Sutton G."/>
            <person name="Rogers Y.-H."/>
            <person name="Friedman R."/>
            <person name="Frazier M."/>
            <person name="Venter J.C."/>
        </authorList>
    </citation>
    <scope>NUCLEOTIDE SEQUENCE [LARGE SCALE GENOMIC DNA]</scope>
    <source>
        <strain evidence="1 2">ATCC 23134</strain>
    </source>
</reference>
<comment type="caution">
    <text evidence="1">The sequence shown here is derived from an EMBL/GenBank/DDBJ whole genome shotgun (WGS) entry which is preliminary data.</text>
</comment>
<gene>
    <name evidence="1" type="ORF">M23134_04272</name>
</gene>
<name>A1ZED1_MICM2</name>
<organism evidence="1 2">
    <name type="scientific">Microscilla marina ATCC 23134</name>
    <dbReference type="NCBI Taxonomy" id="313606"/>
    <lineage>
        <taxon>Bacteria</taxon>
        <taxon>Pseudomonadati</taxon>
        <taxon>Bacteroidota</taxon>
        <taxon>Cytophagia</taxon>
        <taxon>Cytophagales</taxon>
        <taxon>Microscillaceae</taxon>
        <taxon>Microscilla</taxon>
    </lineage>
</organism>
<dbReference type="EMBL" id="AAWS01000003">
    <property type="protein sequence ID" value="EAY31439.1"/>
    <property type="molecule type" value="Genomic_DNA"/>
</dbReference>
<evidence type="ECO:0000313" key="1">
    <source>
        <dbReference type="EMBL" id="EAY31439.1"/>
    </source>
</evidence>
<evidence type="ECO:0008006" key="3">
    <source>
        <dbReference type="Google" id="ProtNLM"/>
    </source>
</evidence>
<sequence length="236" mass="26781">MHKPSLFLKQVTIMKTIHPLIHLSKWFSFILFSTTLFTTTYAQCPKGSVESNNLVVNGNFSQGNRYFHSGYRVSNDLYPEGTYQVGTNPTKYHGHFKGRSRRGARDKFLIVNGSPRPNVSVWCQQIKIRPKTYYNFSAWITTLVARSPARLHFSVNGHVLGTNINAPDWEYNWKKFEVTWFSGNETTANICIVNLSTLKGGNDFGLDNIRFTSCVPIVTKAKAVTSEEAAAQVREY</sequence>
<keyword evidence="2" id="KW-1185">Reference proteome</keyword>
<evidence type="ECO:0000313" key="2">
    <source>
        <dbReference type="Proteomes" id="UP000004095"/>
    </source>
</evidence>
<dbReference type="AlphaFoldDB" id="A1ZED1"/>
<proteinExistence type="predicted"/>
<protein>
    <recommendedName>
        <fullName evidence="3">CBM-cenC domain-containing protein</fullName>
    </recommendedName>
</protein>